<organism evidence="8 9">
    <name type="scientific">Egibacter rhizosphaerae</name>
    <dbReference type="NCBI Taxonomy" id="1670831"/>
    <lineage>
        <taxon>Bacteria</taxon>
        <taxon>Bacillati</taxon>
        <taxon>Actinomycetota</taxon>
        <taxon>Nitriliruptoria</taxon>
        <taxon>Egibacterales</taxon>
        <taxon>Egibacteraceae</taxon>
        <taxon>Egibacter</taxon>
    </lineage>
</organism>
<dbReference type="InterPro" id="IPR036010">
    <property type="entry name" value="2Fe-2S_ferredoxin-like_sf"/>
</dbReference>
<evidence type="ECO:0000313" key="8">
    <source>
        <dbReference type="EMBL" id="QBI20382.1"/>
    </source>
</evidence>
<dbReference type="PANTHER" id="PTHR44379:SF5">
    <property type="entry name" value="OXIDOREDUCTASE WITH IRON-SULFUR SUBUNIT"/>
    <property type="match status" value="1"/>
</dbReference>
<dbReference type="PROSITE" id="PS51085">
    <property type="entry name" value="2FE2S_FER_2"/>
    <property type="match status" value="1"/>
</dbReference>
<dbReference type="InterPro" id="IPR001041">
    <property type="entry name" value="2Fe-2S_ferredoxin-type"/>
</dbReference>
<dbReference type="Pfam" id="PF01799">
    <property type="entry name" value="Fer2_2"/>
    <property type="match status" value="1"/>
</dbReference>
<sequence>MEASDVEIEKDTTHEVTLTVNGEVVSREIPARRLLIHFLREDLRLRGPKVGCDTGHCGACTVSRNGETVKSCMVLAVQTRGDEIETVESLTEDGELNTLQQAFREHHALQCGYCTPGMLMSSRNLLQHNPQPTAEEVRAGLHGNVCRCTGYVNIVEAVQAAAQEGGSR</sequence>
<dbReference type="InterPro" id="IPR012675">
    <property type="entry name" value="Beta-grasp_dom_sf"/>
</dbReference>
<dbReference type="EMBL" id="CP036402">
    <property type="protein sequence ID" value="QBI20382.1"/>
    <property type="molecule type" value="Genomic_DNA"/>
</dbReference>
<dbReference type="KEGG" id="erz:ER308_12940"/>
<evidence type="ECO:0000256" key="5">
    <source>
        <dbReference type="ARBA" id="ARBA00023014"/>
    </source>
</evidence>
<evidence type="ECO:0000256" key="1">
    <source>
        <dbReference type="ARBA" id="ARBA00022714"/>
    </source>
</evidence>
<keyword evidence="4" id="KW-0408">Iron</keyword>
<feature type="domain" description="2Fe-2S ferredoxin-type" evidence="7">
    <location>
        <begin position="14"/>
        <end position="90"/>
    </location>
</feature>
<keyword evidence="5" id="KW-0411">Iron-sulfur</keyword>
<dbReference type="SUPFAM" id="SSF54292">
    <property type="entry name" value="2Fe-2S ferredoxin-like"/>
    <property type="match status" value="1"/>
</dbReference>
<dbReference type="InterPro" id="IPR002888">
    <property type="entry name" value="2Fe-2S-bd"/>
</dbReference>
<proteinExistence type="predicted"/>
<accession>A0A411YH25</accession>
<evidence type="ECO:0000313" key="9">
    <source>
        <dbReference type="Proteomes" id="UP000291469"/>
    </source>
</evidence>
<dbReference type="GO" id="GO:0051537">
    <property type="term" value="F:2 iron, 2 sulfur cluster binding"/>
    <property type="evidence" value="ECO:0007669"/>
    <property type="project" value="UniProtKB-KW"/>
</dbReference>
<dbReference type="InterPro" id="IPR006058">
    <property type="entry name" value="2Fe2S_fd_BS"/>
</dbReference>
<dbReference type="InterPro" id="IPR036884">
    <property type="entry name" value="2Fe-2S-bd_dom_sf"/>
</dbReference>
<name>A0A411YH25_9ACTN</name>
<dbReference type="PROSITE" id="PS00197">
    <property type="entry name" value="2FE2S_FER_1"/>
    <property type="match status" value="1"/>
</dbReference>
<evidence type="ECO:0000259" key="7">
    <source>
        <dbReference type="PROSITE" id="PS51085"/>
    </source>
</evidence>
<dbReference type="GO" id="GO:0046872">
    <property type="term" value="F:metal ion binding"/>
    <property type="evidence" value="ECO:0007669"/>
    <property type="project" value="UniProtKB-KW"/>
</dbReference>
<evidence type="ECO:0000256" key="4">
    <source>
        <dbReference type="ARBA" id="ARBA00023004"/>
    </source>
</evidence>
<dbReference type="Proteomes" id="UP000291469">
    <property type="component" value="Chromosome"/>
</dbReference>
<dbReference type="GO" id="GO:0016491">
    <property type="term" value="F:oxidoreductase activity"/>
    <property type="evidence" value="ECO:0007669"/>
    <property type="project" value="UniProtKB-KW"/>
</dbReference>
<keyword evidence="2" id="KW-0479">Metal-binding</keyword>
<gene>
    <name evidence="8" type="ORF">ER308_12940</name>
</gene>
<dbReference type="Gene3D" id="3.10.20.30">
    <property type="match status" value="1"/>
</dbReference>
<dbReference type="FunFam" id="1.10.150.120:FF:000003">
    <property type="entry name" value="Carbon monoxide dehydrogenase, small subunit"/>
    <property type="match status" value="1"/>
</dbReference>
<keyword evidence="9" id="KW-1185">Reference proteome</keyword>
<dbReference type="SUPFAM" id="SSF47741">
    <property type="entry name" value="CO dehydrogenase ISP C-domain like"/>
    <property type="match status" value="1"/>
</dbReference>
<dbReference type="PANTHER" id="PTHR44379">
    <property type="entry name" value="OXIDOREDUCTASE WITH IRON-SULFUR SUBUNIT"/>
    <property type="match status" value="1"/>
</dbReference>
<keyword evidence="1" id="KW-0001">2Fe-2S</keyword>
<dbReference type="FunFam" id="3.10.20.30:FF:000020">
    <property type="entry name" value="Xanthine dehydrogenase iron-sulfur subunit"/>
    <property type="match status" value="1"/>
</dbReference>
<dbReference type="OrthoDB" id="9758509at2"/>
<keyword evidence="3" id="KW-0560">Oxidoreductase</keyword>
<reference evidence="8 9" key="1">
    <citation type="submission" date="2019-01" db="EMBL/GenBank/DDBJ databases">
        <title>Egibacter rhizosphaerae EGI 80759T.</title>
        <authorList>
            <person name="Chen D.-D."/>
            <person name="Tian Y."/>
            <person name="Jiao J.-Y."/>
            <person name="Zhang X.-T."/>
            <person name="Zhang Y.-G."/>
            <person name="Zhang Y."/>
            <person name="Xiao M."/>
            <person name="Shu W.-S."/>
            <person name="Li W.-J."/>
        </authorList>
    </citation>
    <scope>NUCLEOTIDE SEQUENCE [LARGE SCALE GENOMIC DNA]</scope>
    <source>
        <strain evidence="8 9">EGI 80759</strain>
    </source>
</reference>
<evidence type="ECO:0000256" key="3">
    <source>
        <dbReference type="ARBA" id="ARBA00023002"/>
    </source>
</evidence>
<dbReference type="Pfam" id="PF00111">
    <property type="entry name" value="Fer2"/>
    <property type="match status" value="1"/>
</dbReference>
<dbReference type="AlphaFoldDB" id="A0A411YH25"/>
<comment type="pathway">
    <text evidence="6">Alkaloid degradation; nicotine degradation.</text>
</comment>
<protein>
    <submittedName>
        <fullName evidence="8">(2Fe-2S)-binding protein</fullName>
    </submittedName>
</protein>
<evidence type="ECO:0000256" key="6">
    <source>
        <dbReference type="ARBA" id="ARBA00060707"/>
    </source>
</evidence>
<dbReference type="InterPro" id="IPR051452">
    <property type="entry name" value="Diverse_Oxidoreductases"/>
</dbReference>
<dbReference type="Gene3D" id="1.10.150.120">
    <property type="entry name" value="[2Fe-2S]-binding domain"/>
    <property type="match status" value="1"/>
</dbReference>
<evidence type="ECO:0000256" key="2">
    <source>
        <dbReference type="ARBA" id="ARBA00022723"/>
    </source>
</evidence>